<evidence type="ECO:0000313" key="6">
    <source>
        <dbReference type="Proteomes" id="UP000594261"/>
    </source>
</evidence>
<dbReference type="OrthoDB" id="665742at2759"/>
<dbReference type="AlphaFoldDB" id="A0A7N2MRI4"/>
<dbReference type="Gramene" id="QL10p026454:mrna">
    <property type="protein sequence ID" value="QL10p026454:mrna:CDS:1"/>
    <property type="gene ID" value="QL10p026454"/>
</dbReference>
<dbReference type="PANTHER" id="PTHR33214">
    <property type="entry name" value="BIFUNCTIONAL INHIBITOR/LIPID-TRANSFER PROTEIN/SEED STORAGE 2S ALBUMIN SUPERFAMILY PROTEIN"/>
    <property type="match status" value="1"/>
</dbReference>
<evidence type="ECO:0000313" key="5">
    <source>
        <dbReference type="EnsemblPlants" id="QL10p026454:mrna:CDS:1"/>
    </source>
</evidence>
<dbReference type="InParanoid" id="A0A7N2MRI4"/>
<dbReference type="GO" id="GO:0008289">
    <property type="term" value="F:lipid binding"/>
    <property type="evidence" value="ECO:0007669"/>
    <property type="project" value="UniProtKB-KW"/>
</dbReference>
<reference evidence="5 6" key="1">
    <citation type="journal article" date="2016" name="G3 (Bethesda)">
        <title>First Draft Assembly and Annotation of the Genome of a California Endemic Oak Quercus lobata Nee (Fagaceae).</title>
        <authorList>
            <person name="Sork V.L."/>
            <person name="Fitz-Gibbon S.T."/>
            <person name="Puiu D."/>
            <person name="Crepeau M."/>
            <person name="Gugger P.F."/>
            <person name="Sherman R."/>
            <person name="Stevens K."/>
            <person name="Langley C.H."/>
            <person name="Pellegrini M."/>
            <person name="Salzberg S.L."/>
        </authorList>
    </citation>
    <scope>NUCLEOTIDE SEQUENCE [LARGE SCALE GENOMIC DNA]</scope>
    <source>
        <strain evidence="5 6">cv. SW786</strain>
    </source>
</reference>
<dbReference type="KEGG" id="qlo:115964150"/>
<reference evidence="5" key="2">
    <citation type="submission" date="2021-01" db="UniProtKB">
        <authorList>
            <consortium name="EnsemblPlants"/>
        </authorList>
    </citation>
    <scope>IDENTIFICATION</scope>
</reference>
<dbReference type="InterPro" id="IPR033872">
    <property type="entry name" value="nsLTP2"/>
</dbReference>
<proteinExistence type="predicted"/>
<dbReference type="InterPro" id="IPR036312">
    <property type="entry name" value="Bifun_inhib/LTP/seed_sf"/>
</dbReference>
<gene>
    <name evidence="5" type="primary">LOC115964150</name>
</gene>
<dbReference type="GeneID" id="115964150"/>
<sequence length="93" mass="9976">MKASYIAVVCTLLVLLLAKTQVIMAVTCNPTQLSPCVSAITSASPPSTLCCSKIKEQKPCLCQYLKNPNLKKFVNSPNARKVANTCGTPFPKC</sequence>
<keyword evidence="2" id="KW-0446">Lipid-binding</keyword>
<protein>
    <recommendedName>
        <fullName evidence="4">Bifunctional inhibitor/plant lipid transfer protein/seed storage helical domain-containing protein</fullName>
    </recommendedName>
</protein>
<dbReference type="RefSeq" id="XP_030939349.1">
    <property type="nucleotide sequence ID" value="XM_031083489.1"/>
</dbReference>
<dbReference type="OMA" id="WRWNSWR"/>
<evidence type="ECO:0000259" key="4">
    <source>
        <dbReference type="SMART" id="SM00499"/>
    </source>
</evidence>
<dbReference type="Gene3D" id="1.10.110.10">
    <property type="entry name" value="Plant lipid-transfer and hydrophobic proteins"/>
    <property type="match status" value="1"/>
</dbReference>
<organism evidence="5 6">
    <name type="scientific">Quercus lobata</name>
    <name type="common">Valley oak</name>
    <dbReference type="NCBI Taxonomy" id="97700"/>
    <lineage>
        <taxon>Eukaryota</taxon>
        <taxon>Viridiplantae</taxon>
        <taxon>Streptophyta</taxon>
        <taxon>Embryophyta</taxon>
        <taxon>Tracheophyta</taxon>
        <taxon>Spermatophyta</taxon>
        <taxon>Magnoliopsida</taxon>
        <taxon>eudicotyledons</taxon>
        <taxon>Gunneridae</taxon>
        <taxon>Pentapetalae</taxon>
        <taxon>rosids</taxon>
        <taxon>fabids</taxon>
        <taxon>Fagales</taxon>
        <taxon>Fagaceae</taxon>
        <taxon>Quercus</taxon>
    </lineage>
</organism>
<dbReference type="EnsemblPlants" id="QL10p026454:mrna">
    <property type="protein sequence ID" value="QL10p026454:mrna:CDS:1"/>
    <property type="gene ID" value="QL10p026454"/>
</dbReference>
<dbReference type="EMBL" id="LRBV02000010">
    <property type="status" value="NOT_ANNOTATED_CDS"/>
    <property type="molecule type" value="Genomic_DNA"/>
</dbReference>
<keyword evidence="6" id="KW-1185">Reference proteome</keyword>
<dbReference type="Proteomes" id="UP000594261">
    <property type="component" value="Chromosome 10"/>
</dbReference>
<dbReference type="SMART" id="SM00499">
    <property type="entry name" value="AAI"/>
    <property type="match status" value="1"/>
</dbReference>
<evidence type="ECO:0000256" key="1">
    <source>
        <dbReference type="ARBA" id="ARBA00022448"/>
    </source>
</evidence>
<accession>A0A7N2MRI4</accession>
<feature type="signal peptide" evidence="3">
    <location>
        <begin position="1"/>
        <end position="25"/>
    </location>
</feature>
<keyword evidence="3" id="KW-0732">Signal</keyword>
<evidence type="ECO:0000256" key="2">
    <source>
        <dbReference type="ARBA" id="ARBA00023121"/>
    </source>
</evidence>
<evidence type="ECO:0000256" key="3">
    <source>
        <dbReference type="SAM" id="SignalP"/>
    </source>
</evidence>
<feature type="chain" id="PRO_5029878278" description="Bifunctional inhibitor/plant lipid transfer protein/seed storage helical domain-containing protein" evidence="3">
    <location>
        <begin position="26"/>
        <end position="93"/>
    </location>
</feature>
<dbReference type="GO" id="GO:0006869">
    <property type="term" value="P:lipid transport"/>
    <property type="evidence" value="ECO:0007669"/>
    <property type="project" value="InterPro"/>
</dbReference>
<dbReference type="PANTHER" id="PTHR33214:SF30">
    <property type="entry name" value="BIFUNCTIONAL INHIBITOR_LIPID-TRANSFER PROTEIN_SEED STORAGE 2S ALBUMIN SUPERFAMILY PROTEIN"/>
    <property type="match status" value="1"/>
</dbReference>
<feature type="domain" description="Bifunctional inhibitor/plant lipid transfer protein/seed storage helical" evidence="4">
    <location>
        <begin position="28"/>
        <end position="93"/>
    </location>
</feature>
<name>A0A7N2MRI4_QUELO</name>
<dbReference type="CDD" id="cd01959">
    <property type="entry name" value="nsLTP2"/>
    <property type="match status" value="1"/>
</dbReference>
<dbReference type="InterPro" id="IPR016140">
    <property type="entry name" value="Bifunc_inhib/LTP/seed_store"/>
</dbReference>
<dbReference type="SUPFAM" id="SSF47699">
    <property type="entry name" value="Bifunctional inhibitor/lipid-transfer protein/seed storage 2S albumin"/>
    <property type="match status" value="1"/>
</dbReference>
<keyword evidence="1" id="KW-0813">Transport</keyword>